<dbReference type="EMBL" id="CAMGYJ010000004">
    <property type="protein sequence ID" value="CAI0399538.1"/>
    <property type="molecule type" value="Genomic_DNA"/>
</dbReference>
<dbReference type="AlphaFoldDB" id="A0AAV0IRC1"/>
<feature type="non-terminal residue" evidence="1">
    <location>
        <position position="1"/>
    </location>
</feature>
<name>A0AAV0IRC1_9ROSI</name>
<evidence type="ECO:0000313" key="2">
    <source>
        <dbReference type="EMBL" id="CAI0399539.1"/>
    </source>
</evidence>
<dbReference type="EMBL" id="CAMGYJ010000004">
    <property type="protein sequence ID" value="CAI0399539.1"/>
    <property type="molecule type" value="Genomic_DNA"/>
</dbReference>
<protein>
    <submittedName>
        <fullName evidence="1">Uncharacterized protein</fullName>
    </submittedName>
</protein>
<accession>A0AAV0IRC1</accession>
<dbReference type="Proteomes" id="UP001154282">
    <property type="component" value="Unassembled WGS sequence"/>
</dbReference>
<reference evidence="1" key="1">
    <citation type="submission" date="2022-08" db="EMBL/GenBank/DDBJ databases">
        <authorList>
            <person name="Gutierrez-Valencia J."/>
        </authorList>
    </citation>
    <scope>NUCLEOTIDE SEQUENCE</scope>
</reference>
<sequence length="66" mass="7633">QRSATLRLGVFRRKQHWQRCSGQALQQASDEIRDGFCSVDGQDGESRAAYWTNGEIRTNCRKINEF</sequence>
<comment type="caution">
    <text evidence="1">The sequence shown here is derived from an EMBL/GenBank/DDBJ whole genome shotgun (WGS) entry which is preliminary data.</text>
</comment>
<proteinExistence type="predicted"/>
<organism evidence="1 3">
    <name type="scientific">Linum tenue</name>
    <dbReference type="NCBI Taxonomy" id="586396"/>
    <lineage>
        <taxon>Eukaryota</taxon>
        <taxon>Viridiplantae</taxon>
        <taxon>Streptophyta</taxon>
        <taxon>Embryophyta</taxon>
        <taxon>Tracheophyta</taxon>
        <taxon>Spermatophyta</taxon>
        <taxon>Magnoliopsida</taxon>
        <taxon>eudicotyledons</taxon>
        <taxon>Gunneridae</taxon>
        <taxon>Pentapetalae</taxon>
        <taxon>rosids</taxon>
        <taxon>fabids</taxon>
        <taxon>Malpighiales</taxon>
        <taxon>Linaceae</taxon>
        <taxon>Linum</taxon>
    </lineage>
</organism>
<keyword evidence="3" id="KW-1185">Reference proteome</keyword>
<evidence type="ECO:0000313" key="1">
    <source>
        <dbReference type="EMBL" id="CAI0399538.1"/>
    </source>
</evidence>
<gene>
    <name evidence="1" type="ORF">LITE_LOCUS10364</name>
    <name evidence="2" type="ORF">LITE_LOCUS10365</name>
</gene>
<evidence type="ECO:0000313" key="3">
    <source>
        <dbReference type="Proteomes" id="UP001154282"/>
    </source>
</evidence>